<dbReference type="KEGG" id="dov:DSCO28_23460"/>
<organism evidence="3 4">
    <name type="scientific">Desulfosarcina ovata subsp. sediminis</name>
    <dbReference type="NCBI Taxonomy" id="885957"/>
    <lineage>
        <taxon>Bacteria</taxon>
        <taxon>Pseudomonadati</taxon>
        <taxon>Thermodesulfobacteriota</taxon>
        <taxon>Desulfobacteria</taxon>
        <taxon>Desulfobacterales</taxon>
        <taxon>Desulfosarcinaceae</taxon>
        <taxon>Desulfosarcina</taxon>
    </lineage>
</organism>
<dbReference type="InterPro" id="IPR043129">
    <property type="entry name" value="ATPase_NBD"/>
</dbReference>
<dbReference type="AlphaFoldDB" id="A0A5K7ZQE1"/>
<reference evidence="3 4" key="1">
    <citation type="submission" date="2019-11" db="EMBL/GenBank/DDBJ databases">
        <title>Comparative genomics of hydrocarbon-degrading Desulfosarcina strains.</title>
        <authorList>
            <person name="Watanabe M."/>
            <person name="Kojima H."/>
            <person name="Fukui M."/>
        </authorList>
    </citation>
    <scope>NUCLEOTIDE SEQUENCE [LARGE SCALE GENOMIC DNA]</scope>
    <source>
        <strain evidence="3 4">28bB2T</strain>
    </source>
</reference>
<dbReference type="Pfam" id="PF00012">
    <property type="entry name" value="HSP70"/>
    <property type="match status" value="1"/>
</dbReference>
<dbReference type="RefSeq" id="WP_155322389.1">
    <property type="nucleotide sequence ID" value="NZ_AP021876.1"/>
</dbReference>
<dbReference type="GO" id="GO:0140662">
    <property type="term" value="F:ATP-dependent protein folding chaperone"/>
    <property type="evidence" value="ECO:0007669"/>
    <property type="project" value="InterPro"/>
</dbReference>
<dbReference type="SUPFAM" id="SSF53067">
    <property type="entry name" value="Actin-like ATPase domain"/>
    <property type="match status" value="2"/>
</dbReference>
<accession>A0A5K7ZQE1</accession>
<evidence type="ECO:0000313" key="4">
    <source>
        <dbReference type="Proteomes" id="UP000425960"/>
    </source>
</evidence>
<dbReference type="PANTHER" id="PTHR42749">
    <property type="entry name" value="CELL SHAPE-DETERMINING PROTEIN MREB"/>
    <property type="match status" value="1"/>
</dbReference>
<proteinExistence type="predicted"/>
<dbReference type="CDD" id="cd10170">
    <property type="entry name" value="ASKHA_NBD_HSP70"/>
    <property type="match status" value="1"/>
</dbReference>
<keyword evidence="2" id="KW-0067">ATP-binding</keyword>
<dbReference type="EMBL" id="AP021876">
    <property type="protein sequence ID" value="BBO81780.1"/>
    <property type="molecule type" value="Genomic_DNA"/>
</dbReference>
<sequence>MNDPVYIIGLDLGTTNSIVAYTEADADDIEKAPIRVLEIPQMVDAGVVESRPALPSFVLVTDGMDTAPDALALPWNPSPPQATGEYARRRGEEIPQRLIASSKSWLCNTFVDRNAPILPWDNTADKSGIPAESKLSPVAASAAILQHIRDAWNHLMAGSATDPDERLRFENQKIYLTVPASFDAVARELTVAAADLAGLANITLLEEPQAAFYAWLAATEGGWRDVVTAGDLILVCDVGGGTSDFSLIQVGDEDGDLVLERVAVGNHLLVGGDNMDLALAYALARQLAESGTRLDSWQMNGLWHSCRRAKEQILSDAAIQSQPVTILGRGSSLIGGTIKTELTRETIESILRDGFFPACGREDRPAAAQRAGIREFGLAFEADPGITRHLAAFLARHPIDGQPAAPTAVLFNGGVMKAGLLREHILSVLGGWSAEGSINALPTRDFDLAVARGAACYGLAREGKGIRIRGGLGRSYYIGIAASMPAVPGMPAPTKALCVAPFGTEEGTTTAISDREFVLLVGESATFDFLGSTTRTDDPIGTVVEDWTGEIEPITTLETTLEGENGQAIPVTLELTVTEVGTLELWCVSTVDERRWRLEFNVREH</sequence>
<dbReference type="GO" id="GO:0005524">
    <property type="term" value="F:ATP binding"/>
    <property type="evidence" value="ECO:0007669"/>
    <property type="project" value="UniProtKB-KW"/>
</dbReference>
<gene>
    <name evidence="3" type="ORF">DSCO28_23460</name>
</gene>
<evidence type="ECO:0000256" key="1">
    <source>
        <dbReference type="ARBA" id="ARBA00022741"/>
    </source>
</evidence>
<dbReference type="Gene3D" id="3.30.420.40">
    <property type="match status" value="2"/>
</dbReference>
<evidence type="ECO:0000256" key="2">
    <source>
        <dbReference type="ARBA" id="ARBA00022840"/>
    </source>
</evidence>
<dbReference type="InterPro" id="IPR013126">
    <property type="entry name" value="Hsp_70_fam"/>
</dbReference>
<dbReference type="PANTHER" id="PTHR42749:SF1">
    <property type="entry name" value="CELL SHAPE-DETERMINING PROTEIN MREB"/>
    <property type="match status" value="1"/>
</dbReference>
<dbReference type="Proteomes" id="UP000425960">
    <property type="component" value="Chromosome"/>
</dbReference>
<name>A0A5K7ZQE1_9BACT</name>
<protein>
    <submittedName>
        <fullName evidence="3">Heat-shock protein</fullName>
    </submittedName>
</protein>
<keyword evidence="1" id="KW-0547">Nucleotide-binding</keyword>
<evidence type="ECO:0000313" key="3">
    <source>
        <dbReference type="EMBL" id="BBO81780.1"/>
    </source>
</evidence>